<comment type="catalytic activity">
    <reaction evidence="2">
        <text>D-sedoheptulose 7-phosphate + D-glyceraldehyde 3-phosphate = D-erythrose 4-phosphate + beta-D-fructose 6-phosphate</text>
        <dbReference type="Rhea" id="RHEA:17053"/>
        <dbReference type="ChEBI" id="CHEBI:16897"/>
        <dbReference type="ChEBI" id="CHEBI:57483"/>
        <dbReference type="ChEBI" id="CHEBI:57634"/>
        <dbReference type="ChEBI" id="CHEBI:59776"/>
        <dbReference type="EC" id="2.2.1.2"/>
    </reaction>
</comment>
<evidence type="ECO:0000313" key="3">
    <source>
        <dbReference type="EMBL" id="RPB00397.1"/>
    </source>
</evidence>
<dbReference type="PANTHER" id="PTHR10683">
    <property type="entry name" value="TRANSALDOLASE"/>
    <property type="match status" value="1"/>
</dbReference>
<keyword evidence="2" id="KW-0570">Pentose shunt</keyword>
<protein>
    <recommendedName>
        <fullName evidence="2">Transaldolase</fullName>
        <ecNumber evidence="2">2.2.1.2</ecNumber>
    </recommendedName>
</protein>
<sequence length="329" mass="36635">MSCLDYLRSRSKVSCDTLDISITDIAPFEDCTSNQAISISECKKPENSDKLMALAILAKQHANTPAFPNVEASELLVHIFQVHFALKFLDFVEGRVHIQVNPNNANNEQAIFEDAKRIIKLVEVVAPGTPRERISVKIPSTYQGLRACRRLEREENIRTLATTLFTIGQAVAAAEAGCTYIAPYVNALKVHFVEGWKDQTVERGFELCALAQEVYEREGWKTTVLPASLTSPVEVLRLAGAHNITVPPNLLRELAAREHVAEQSVPSVYDGERKNPDIHDLKGLLDSEERFKQELATLNGNMEKLNQAIEIFNSIQKELQAIASLCLQA</sequence>
<evidence type="ECO:0000313" key="4">
    <source>
        <dbReference type="Proteomes" id="UP000276215"/>
    </source>
</evidence>
<dbReference type="Pfam" id="PF00923">
    <property type="entry name" value="TAL_FSA"/>
    <property type="match status" value="1"/>
</dbReference>
<keyword evidence="2" id="KW-0808">Transferase</keyword>
<proteinExistence type="predicted"/>
<reference evidence="3 4" key="1">
    <citation type="journal article" date="2018" name="Nat. Ecol. Evol.">
        <title>Pezizomycetes genomes reveal the molecular basis of ectomycorrhizal truffle lifestyle.</title>
        <authorList>
            <person name="Murat C."/>
            <person name="Payen T."/>
            <person name="Noel B."/>
            <person name="Kuo A."/>
            <person name="Morin E."/>
            <person name="Chen J."/>
            <person name="Kohler A."/>
            <person name="Krizsan K."/>
            <person name="Balestrini R."/>
            <person name="Da Silva C."/>
            <person name="Montanini B."/>
            <person name="Hainaut M."/>
            <person name="Levati E."/>
            <person name="Barry K.W."/>
            <person name="Belfiori B."/>
            <person name="Cichocki N."/>
            <person name="Clum A."/>
            <person name="Dockter R.B."/>
            <person name="Fauchery L."/>
            <person name="Guy J."/>
            <person name="Iotti M."/>
            <person name="Le Tacon F."/>
            <person name="Lindquist E.A."/>
            <person name="Lipzen A."/>
            <person name="Malagnac F."/>
            <person name="Mello A."/>
            <person name="Molinier V."/>
            <person name="Miyauchi S."/>
            <person name="Poulain J."/>
            <person name="Riccioni C."/>
            <person name="Rubini A."/>
            <person name="Sitrit Y."/>
            <person name="Splivallo R."/>
            <person name="Traeger S."/>
            <person name="Wang M."/>
            <person name="Zifcakova L."/>
            <person name="Wipf D."/>
            <person name="Zambonelli A."/>
            <person name="Paolocci F."/>
            <person name="Nowrousian M."/>
            <person name="Ottonello S."/>
            <person name="Baldrian P."/>
            <person name="Spatafora J.W."/>
            <person name="Henrissat B."/>
            <person name="Nagy L.G."/>
            <person name="Aury J.M."/>
            <person name="Wincker P."/>
            <person name="Grigoriev I.V."/>
            <person name="Bonfante P."/>
            <person name="Martin F.M."/>
        </authorList>
    </citation>
    <scope>NUCLEOTIDE SEQUENCE [LARGE SCALE GENOMIC DNA]</scope>
    <source>
        <strain evidence="3 4">120613-1</strain>
    </source>
</reference>
<dbReference type="PROSITE" id="PS00958">
    <property type="entry name" value="TRANSALDOLASE_2"/>
    <property type="match status" value="1"/>
</dbReference>
<accession>A0A3N4JQE4</accession>
<name>A0A3N4JQE4_9PEZI</name>
<dbReference type="EMBL" id="ML120380">
    <property type="protein sequence ID" value="RPB00397.1"/>
    <property type="molecule type" value="Genomic_DNA"/>
</dbReference>
<evidence type="ECO:0000256" key="2">
    <source>
        <dbReference type="RuleBase" id="RU000501"/>
    </source>
</evidence>
<dbReference type="Proteomes" id="UP000276215">
    <property type="component" value="Unassembled WGS sequence"/>
</dbReference>
<organism evidence="3 4">
    <name type="scientific">Choiromyces venosus 120613-1</name>
    <dbReference type="NCBI Taxonomy" id="1336337"/>
    <lineage>
        <taxon>Eukaryota</taxon>
        <taxon>Fungi</taxon>
        <taxon>Dikarya</taxon>
        <taxon>Ascomycota</taxon>
        <taxon>Pezizomycotina</taxon>
        <taxon>Pezizomycetes</taxon>
        <taxon>Pezizales</taxon>
        <taxon>Tuberaceae</taxon>
        <taxon>Choiromyces</taxon>
    </lineage>
</organism>
<dbReference type="UniPathway" id="UPA00115">
    <property type="reaction ID" value="UER00414"/>
</dbReference>
<dbReference type="EC" id="2.2.1.2" evidence="2"/>
<evidence type="ECO:0000256" key="1">
    <source>
        <dbReference type="ARBA" id="ARBA00023270"/>
    </source>
</evidence>
<gene>
    <name evidence="3" type="ORF">L873DRAFT_812420</name>
</gene>
<dbReference type="PANTHER" id="PTHR10683:SF34">
    <property type="entry name" value="TRANSALDOLASE"/>
    <property type="match status" value="1"/>
</dbReference>
<comment type="function">
    <text evidence="2">Catalyzes the rate-limiting step of the non-oxidative phase in the pentose phosphate pathway. Catalyzes the reversible conversion of sedheptulose-7-phosphate and D-glyceraldehyde 3-phosphate into erythrose-4-phosphate and beta-D-fructose 6-phosphate.</text>
</comment>
<dbReference type="STRING" id="1336337.A0A3N4JQE4"/>
<dbReference type="AlphaFoldDB" id="A0A3N4JQE4"/>
<dbReference type="GO" id="GO:0004801">
    <property type="term" value="F:transaldolase activity"/>
    <property type="evidence" value="ECO:0007669"/>
    <property type="project" value="UniProtKB-EC"/>
</dbReference>
<dbReference type="InterPro" id="IPR018225">
    <property type="entry name" value="Transaldolase_AS"/>
</dbReference>
<comment type="pathway">
    <text evidence="2">Carbohydrate degradation; pentose phosphate pathway; D-glyceraldehyde 3-phosphate and beta-D-fructose 6-phosphate from D-ribose 5-phosphate and D-xylulose 5-phosphate (non-oxidative stage): step 2/3.</text>
</comment>
<keyword evidence="1" id="KW-0704">Schiff base</keyword>
<dbReference type="GO" id="GO:0009052">
    <property type="term" value="P:pentose-phosphate shunt, non-oxidative branch"/>
    <property type="evidence" value="ECO:0007669"/>
    <property type="project" value="TreeGrafter"/>
</dbReference>
<keyword evidence="4" id="KW-1185">Reference proteome</keyword>
<dbReference type="GO" id="GO:0005975">
    <property type="term" value="P:carbohydrate metabolic process"/>
    <property type="evidence" value="ECO:0007669"/>
    <property type="project" value="InterPro"/>
</dbReference>
<dbReference type="Gene3D" id="3.20.20.70">
    <property type="entry name" value="Aldolase class I"/>
    <property type="match status" value="1"/>
</dbReference>
<dbReference type="InterPro" id="IPR013785">
    <property type="entry name" value="Aldolase_TIM"/>
</dbReference>
<dbReference type="InterPro" id="IPR001585">
    <property type="entry name" value="TAL/FSA"/>
</dbReference>
<dbReference type="OrthoDB" id="1711136at2759"/>
<dbReference type="SUPFAM" id="SSF51569">
    <property type="entry name" value="Aldolase"/>
    <property type="match status" value="1"/>
</dbReference>